<dbReference type="EC" id="2.8.1.7" evidence="4"/>
<sequence>MKLINLDYISANPLLPEVQEAMIGAIKKDYGNPSSTHSFGDGARDAIEKARESVAQLINSPSPENIIFTSSGTESINHAIKGVAFAHAKKGKHIVTSNIEHNSVLKSLRRLTKSGYTVTSVEVDKHGLVDPANVEKAITDETILISIMHANNEIGTIQPIKEIARIAKEKNVLFHSDCVASVGVIPIDVQDLGIDLISFAANQFNGPSGIGGLYIRKGVALWPLLDGGGQEYGRRAGTENLIGIIGMGVAADLAFSQRQSRLSYTKNLKNRLIAGLKENIEDVIINGHPELSLPNLVSLSVKYIEGESIVLMLDEENIMVSTRSACASGSLRASHVLLSIDLDYADAQGTLIITFGKDTTENEIDKFVEVLKKVVATLREMSPLIKKRKI</sequence>
<evidence type="ECO:0000256" key="3">
    <source>
        <dbReference type="ARBA" id="ARBA00006490"/>
    </source>
</evidence>
<dbReference type="GO" id="GO:0031071">
    <property type="term" value="F:cysteine desulfurase activity"/>
    <property type="evidence" value="ECO:0007669"/>
    <property type="project" value="UniProtKB-EC"/>
</dbReference>
<comment type="function">
    <text evidence="2">Catalyzes the removal of elemental sulfur atoms from cysteine to produce alanine. Seems to participate in the biosynthesis of the nitrogenase metalloclusters by providing the inorganic sulfur required for the Fe-S core formation.</text>
</comment>
<keyword evidence="5" id="KW-0808">Transferase</keyword>
<dbReference type="GO" id="GO:0046872">
    <property type="term" value="F:metal ion binding"/>
    <property type="evidence" value="ECO:0007669"/>
    <property type="project" value="UniProtKB-KW"/>
</dbReference>
<dbReference type="Pfam" id="PF00266">
    <property type="entry name" value="Aminotran_5"/>
    <property type="match status" value="1"/>
</dbReference>
<dbReference type="InterPro" id="IPR015421">
    <property type="entry name" value="PyrdxlP-dep_Trfase_major"/>
</dbReference>
<dbReference type="InterPro" id="IPR000192">
    <property type="entry name" value="Aminotrans_V_dom"/>
</dbReference>
<dbReference type="Gene3D" id="3.40.640.10">
    <property type="entry name" value="Type I PLP-dependent aspartate aminotransferase-like (Major domain)"/>
    <property type="match status" value="1"/>
</dbReference>
<gene>
    <name evidence="12" type="ORF">N47_H22020</name>
</gene>
<dbReference type="Gene3D" id="3.90.1150.10">
    <property type="entry name" value="Aspartate Aminotransferase, domain 1"/>
    <property type="match status" value="1"/>
</dbReference>
<dbReference type="GO" id="GO:0051536">
    <property type="term" value="F:iron-sulfur cluster binding"/>
    <property type="evidence" value="ECO:0007669"/>
    <property type="project" value="UniProtKB-KW"/>
</dbReference>
<keyword evidence="6" id="KW-0479">Metal-binding</keyword>
<dbReference type="FunFam" id="3.40.640.10:FF:000084">
    <property type="entry name" value="IscS-like cysteine desulfurase"/>
    <property type="match status" value="1"/>
</dbReference>
<evidence type="ECO:0000256" key="7">
    <source>
        <dbReference type="ARBA" id="ARBA00022898"/>
    </source>
</evidence>
<dbReference type="InterPro" id="IPR015424">
    <property type="entry name" value="PyrdxlP-dep_Trfase"/>
</dbReference>
<evidence type="ECO:0000256" key="10">
    <source>
        <dbReference type="ARBA" id="ARBA00050776"/>
    </source>
</evidence>
<organism evidence="12">
    <name type="scientific">uncultured Desulfobacterium sp</name>
    <dbReference type="NCBI Taxonomy" id="201089"/>
    <lineage>
        <taxon>Bacteria</taxon>
        <taxon>Pseudomonadati</taxon>
        <taxon>Thermodesulfobacteriota</taxon>
        <taxon>Desulfobacteria</taxon>
        <taxon>Desulfobacterales</taxon>
        <taxon>Desulfobacteriaceae</taxon>
        <taxon>Desulfobacterium</taxon>
        <taxon>environmental samples</taxon>
    </lineage>
</organism>
<dbReference type="PANTHER" id="PTHR11601">
    <property type="entry name" value="CYSTEINE DESULFURYLASE FAMILY MEMBER"/>
    <property type="match status" value="1"/>
</dbReference>
<dbReference type="EMBL" id="FR695866">
    <property type="protein sequence ID" value="CBX27380.1"/>
    <property type="molecule type" value="Genomic_DNA"/>
</dbReference>
<comment type="cofactor">
    <cofactor evidence="1">
        <name>pyridoxal 5'-phosphate</name>
        <dbReference type="ChEBI" id="CHEBI:597326"/>
    </cofactor>
</comment>
<evidence type="ECO:0000256" key="2">
    <source>
        <dbReference type="ARBA" id="ARBA00003120"/>
    </source>
</evidence>
<feature type="domain" description="Aminotransferase class V" evidence="11">
    <location>
        <begin position="5"/>
        <end position="367"/>
    </location>
</feature>
<evidence type="ECO:0000256" key="4">
    <source>
        <dbReference type="ARBA" id="ARBA00012239"/>
    </source>
</evidence>
<protein>
    <recommendedName>
        <fullName evidence="4">cysteine desulfurase</fullName>
        <ecNumber evidence="4">2.8.1.7</ecNumber>
    </recommendedName>
</protein>
<dbReference type="NCBIfam" id="NF002806">
    <property type="entry name" value="PRK02948.1"/>
    <property type="match status" value="1"/>
</dbReference>
<evidence type="ECO:0000256" key="5">
    <source>
        <dbReference type="ARBA" id="ARBA00022679"/>
    </source>
</evidence>
<name>E1Y9Y6_9BACT</name>
<proteinExistence type="inferred from homology"/>
<evidence type="ECO:0000259" key="11">
    <source>
        <dbReference type="Pfam" id="PF00266"/>
    </source>
</evidence>
<evidence type="ECO:0000256" key="8">
    <source>
        <dbReference type="ARBA" id="ARBA00023004"/>
    </source>
</evidence>
<dbReference type="SUPFAM" id="SSF53383">
    <property type="entry name" value="PLP-dependent transferases"/>
    <property type="match status" value="1"/>
</dbReference>
<dbReference type="AlphaFoldDB" id="E1Y9Y6"/>
<keyword evidence="8" id="KW-0408">Iron</keyword>
<evidence type="ECO:0000313" key="12">
    <source>
        <dbReference type="EMBL" id="CBX27380.1"/>
    </source>
</evidence>
<accession>E1Y9Y6</accession>
<evidence type="ECO:0000256" key="9">
    <source>
        <dbReference type="ARBA" id="ARBA00023014"/>
    </source>
</evidence>
<keyword evidence="9" id="KW-0411">Iron-sulfur</keyword>
<evidence type="ECO:0000256" key="1">
    <source>
        <dbReference type="ARBA" id="ARBA00001933"/>
    </source>
</evidence>
<reference evidence="12" key="1">
    <citation type="journal article" date="2011" name="Environ. Microbiol.">
        <title>Genomic insights into the metabolic potential of the polycyclic aromatic hydrocarbon degrading sulfate-reducing Deltaproteobacterium N47.</title>
        <authorList>
            <person name="Bergmann F."/>
            <person name="Selesi D."/>
            <person name="Weinmaier T."/>
            <person name="Tischler P."/>
            <person name="Rattei T."/>
            <person name="Meckenstock R.U."/>
        </authorList>
    </citation>
    <scope>NUCLEOTIDE SEQUENCE</scope>
</reference>
<comment type="similarity">
    <text evidence="3">Belongs to the class-V pyridoxal-phosphate-dependent aminotransferase family. NifS/IscS subfamily.</text>
</comment>
<keyword evidence="7" id="KW-0663">Pyridoxal phosphate</keyword>
<evidence type="ECO:0000256" key="6">
    <source>
        <dbReference type="ARBA" id="ARBA00022723"/>
    </source>
</evidence>
<dbReference type="PIRSF" id="PIRSF005572">
    <property type="entry name" value="NifS"/>
    <property type="match status" value="1"/>
</dbReference>
<dbReference type="PANTHER" id="PTHR11601:SF34">
    <property type="entry name" value="CYSTEINE DESULFURASE"/>
    <property type="match status" value="1"/>
</dbReference>
<dbReference type="InterPro" id="IPR015422">
    <property type="entry name" value="PyrdxlP-dep_Trfase_small"/>
</dbReference>
<comment type="catalytic activity">
    <reaction evidence="10">
        <text>(sulfur carrier)-H + L-cysteine = (sulfur carrier)-SH + L-alanine</text>
        <dbReference type="Rhea" id="RHEA:43892"/>
        <dbReference type="Rhea" id="RHEA-COMP:14737"/>
        <dbReference type="Rhea" id="RHEA-COMP:14739"/>
        <dbReference type="ChEBI" id="CHEBI:29917"/>
        <dbReference type="ChEBI" id="CHEBI:35235"/>
        <dbReference type="ChEBI" id="CHEBI:57972"/>
        <dbReference type="ChEBI" id="CHEBI:64428"/>
        <dbReference type="EC" id="2.8.1.7"/>
    </reaction>
</comment>
<dbReference type="InterPro" id="IPR016454">
    <property type="entry name" value="Cysteine_dSase"/>
</dbReference>